<feature type="domain" description="Protein kinase" evidence="7">
    <location>
        <begin position="263"/>
        <end position="580"/>
    </location>
</feature>
<dbReference type="SUPFAM" id="SSF56112">
    <property type="entry name" value="Protein kinase-like (PK-like)"/>
    <property type="match status" value="1"/>
</dbReference>
<evidence type="ECO:0000256" key="4">
    <source>
        <dbReference type="ARBA" id="ARBA00022777"/>
    </source>
</evidence>
<dbReference type="AlphaFoldDB" id="A0AAV6LE78"/>
<dbReference type="Gene3D" id="1.10.510.10">
    <property type="entry name" value="Transferase(Phosphotransferase) domain 1"/>
    <property type="match status" value="1"/>
</dbReference>
<evidence type="ECO:0000256" key="2">
    <source>
        <dbReference type="ARBA" id="ARBA00022679"/>
    </source>
</evidence>
<dbReference type="PANTHER" id="PTHR48016">
    <property type="entry name" value="MAP KINASE KINASE KINASE SSK2-RELATED-RELATED"/>
    <property type="match status" value="1"/>
</dbReference>
<evidence type="ECO:0000256" key="1">
    <source>
        <dbReference type="ARBA" id="ARBA00006529"/>
    </source>
</evidence>
<dbReference type="InterPro" id="IPR000719">
    <property type="entry name" value="Prot_kinase_dom"/>
</dbReference>
<feature type="compositionally biased region" description="Low complexity" evidence="6">
    <location>
        <begin position="664"/>
        <end position="681"/>
    </location>
</feature>
<dbReference type="PROSITE" id="PS50011">
    <property type="entry name" value="PROTEIN_KINASE_DOM"/>
    <property type="match status" value="1"/>
</dbReference>
<dbReference type="GO" id="GO:0004709">
    <property type="term" value="F:MAP kinase kinase kinase activity"/>
    <property type="evidence" value="ECO:0007669"/>
    <property type="project" value="TreeGrafter"/>
</dbReference>
<dbReference type="Pfam" id="PF00069">
    <property type="entry name" value="Pkinase"/>
    <property type="match status" value="1"/>
</dbReference>
<evidence type="ECO:0000313" key="8">
    <source>
        <dbReference type="EMBL" id="KAG5563272.1"/>
    </source>
</evidence>
<dbReference type="EMBL" id="JACTNZ010000002">
    <property type="protein sequence ID" value="KAG5563272.1"/>
    <property type="molecule type" value="Genomic_DNA"/>
</dbReference>
<keyword evidence="4" id="KW-0418">Kinase</keyword>
<protein>
    <recommendedName>
        <fullName evidence="7">Protein kinase domain-containing protein</fullName>
    </recommendedName>
</protein>
<dbReference type="InterPro" id="IPR011009">
    <property type="entry name" value="Kinase-like_dom_sf"/>
</dbReference>
<feature type="region of interest" description="Disordered" evidence="6">
    <location>
        <begin position="36"/>
        <end position="55"/>
    </location>
</feature>
<name>A0AAV6LE78_9ERIC</name>
<evidence type="ECO:0000259" key="7">
    <source>
        <dbReference type="PROSITE" id="PS50011"/>
    </source>
</evidence>
<dbReference type="PANTHER" id="PTHR48016:SF17">
    <property type="entry name" value="MITOGEN-ACTIVATED PROTEIN KINASE KINASE KINASE YODA"/>
    <property type="match status" value="1"/>
</dbReference>
<feature type="region of interest" description="Disordered" evidence="6">
    <location>
        <begin position="242"/>
        <end position="262"/>
    </location>
</feature>
<evidence type="ECO:0000256" key="3">
    <source>
        <dbReference type="ARBA" id="ARBA00022741"/>
    </source>
</evidence>
<feature type="region of interest" description="Disordered" evidence="6">
    <location>
        <begin position="1"/>
        <end position="24"/>
    </location>
</feature>
<keyword evidence="2" id="KW-0808">Transferase</keyword>
<dbReference type="GO" id="GO:0005524">
    <property type="term" value="F:ATP binding"/>
    <property type="evidence" value="ECO:0007669"/>
    <property type="project" value="UniProtKB-KW"/>
</dbReference>
<reference evidence="8" key="1">
    <citation type="submission" date="2020-08" db="EMBL/GenBank/DDBJ databases">
        <title>Plant Genome Project.</title>
        <authorList>
            <person name="Zhang R.-G."/>
        </authorList>
    </citation>
    <scope>NUCLEOTIDE SEQUENCE</scope>
    <source>
        <strain evidence="8">WSP0</strain>
        <tissue evidence="8">Leaf</tissue>
    </source>
</reference>
<keyword evidence="9" id="KW-1185">Reference proteome</keyword>
<comment type="caution">
    <text evidence="8">The sequence shown here is derived from an EMBL/GenBank/DDBJ whole genome shotgun (WGS) entry which is preliminary data.</text>
</comment>
<feature type="region of interest" description="Disordered" evidence="6">
    <location>
        <begin position="664"/>
        <end position="684"/>
    </location>
</feature>
<feature type="compositionally biased region" description="Basic and acidic residues" evidence="6">
    <location>
        <begin position="36"/>
        <end position="47"/>
    </location>
</feature>
<dbReference type="SMART" id="SM00220">
    <property type="entry name" value="S_TKc"/>
    <property type="match status" value="1"/>
</dbReference>
<feature type="compositionally biased region" description="Low complexity" evidence="6">
    <location>
        <begin position="242"/>
        <end position="253"/>
    </location>
</feature>
<sequence>MAPWWGKSTSKDGKKKGKNETIMDTIHRKFKIYSEEKCSSSEKREQDPAPNRKASREMFKLDNVLLNNQTHRTSPKKRTHLPNLQIPVRGAVCSAPDSSMSSPSRSPMRGFGHELVMNCGFWATKPYPDVACLGSGQCSSPGSGVNSGHNSVGGDLSGQVIWPHSRCSPECSPIPSPRMTSPGPSSRTHSGAVTPLHPRAGLAVTDTPANCSDDKKQQSHRLPLPPITISNSCPFSPSYSAAASPLSRSPGRAETPMSPGSRWKKGRLLGRGTFGHVYLGFNRFVFKGVHFHSFFFVPSVQYLLYIFFSQLAVQFLGLTIYSLLVRGHSFVSESGEFCAMKEVTLFSDDPKSKESAQQLGQEIALLSRLWHPNIVQYYGSETIDDRLYIYLEFVSGGSIYKLLQDYGPLGEIAIRSYTQQILAGLAYLHAKNTVHRSVISIYQPFAFRDIKGANILVDPIGRVKLADFGMAKHVTGHSCPLSFKGSPYWMAPEVIKHANGCNLAVDVWSLGCTILEMATGKPPWNQYEGVAAMFKIGNSKELPSIPEHLSDEARDFVRQCLQRNPLHRPTAARLLEHPFVKNAATLERPVLNADPGIGHTKSVSCMDPEGTAIHHPRRSKTSLGFSDAHSHVPRNISCPVSPTRSPLLHSRSPQNMSRVMYNSPSPISSPCTPSGSSTPLTGGSGATPFHLLKQQTHLHEGMGTFARSQNTLPSEVGASSYDPKPDLFSMNSQTPHVFRELASSENGFPGNQFGLFVQGDTRKPYDGQLVADRVSQQLLRDRVKLNLNPGSPILGRTHGM</sequence>
<organism evidence="8 9">
    <name type="scientific">Rhododendron griersonianum</name>
    <dbReference type="NCBI Taxonomy" id="479676"/>
    <lineage>
        <taxon>Eukaryota</taxon>
        <taxon>Viridiplantae</taxon>
        <taxon>Streptophyta</taxon>
        <taxon>Embryophyta</taxon>
        <taxon>Tracheophyta</taxon>
        <taxon>Spermatophyta</taxon>
        <taxon>Magnoliopsida</taxon>
        <taxon>eudicotyledons</taxon>
        <taxon>Gunneridae</taxon>
        <taxon>Pentapetalae</taxon>
        <taxon>asterids</taxon>
        <taxon>Ericales</taxon>
        <taxon>Ericaceae</taxon>
        <taxon>Ericoideae</taxon>
        <taxon>Rhodoreae</taxon>
        <taxon>Rhododendron</taxon>
    </lineage>
</organism>
<keyword evidence="3" id="KW-0547">Nucleotide-binding</keyword>
<evidence type="ECO:0000256" key="5">
    <source>
        <dbReference type="ARBA" id="ARBA00022840"/>
    </source>
</evidence>
<dbReference type="CDD" id="cd06632">
    <property type="entry name" value="STKc_MEKK1_plant"/>
    <property type="match status" value="1"/>
</dbReference>
<feature type="region of interest" description="Disordered" evidence="6">
    <location>
        <begin position="171"/>
        <end position="192"/>
    </location>
</feature>
<comment type="similarity">
    <text evidence="1">Belongs to the protein kinase superfamily. STE Ser/Thr protein kinase family. MAP kinase kinase kinase subfamily.</text>
</comment>
<dbReference type="InterPro" id="IPR050538">
    <property type="entry name" value="MAP_kinase_kinase_kinase"/>
</dbReference>
<dbReference type="FunFam" id="1.10.510.10:FF:001239">
    <property type="entry name" value="Predicted protein"/>
    <property type="match status" value="1"/>
</dbReference>
<evidence type="ECO:0000313" key="9">
    <source>
        <dbReference type="Proteomes" id="UP000823749"/>
    </source>
</evidence>
<proteinExistence type="inferred from homology"/>
<gene>
    <name evidence="8" type="ORF">RHGRI_005879</name>
</gene>
<feature type="compositionally biased region" description="Polar residues" evidence="6">
    <location>
        <begin position="178"/>
        <end position="191"/>
    </location>
</feature>
<dbReference type="Proteomes" id="UP000823749">
    <property type="component" value="Chromosome 2"/>
</dbReference>
<keyword evidence="5" id="KW-0067">ATP-binding</keyword>
<evidence type="ECO:0000256" key="6">
    <source>
        <dbReference type="SAM" id="MobiDB-lite"/>
    </source>
</evidence>
<accession>A0AAV6LE78</accession>
<dbReference type="GO" id="GO:0005737">
    <property type="term" value="C:cytoplasm"/>
    <property type="evidence" value="ECO:0007669"/>
    <property type="project" value="TreeGrafter"/>
</dbReference>